<name>A0A9X0A0K6_9CNID</name>
<organism evidence="1 2">
    <name type="scientific">Desmophyllum pertusum</name>
    <dbReference type="NCBI Taxonomy" id="174260"/>
    <lineage>
        <taxon>Eukaryota</taxon>
        <taxon>Metazoa</taxon>
        <taxon>Cnidaria</taxon>
        <taxon>Anthozoa</taxon>
        <taxon>Hexacorallia</taxon>
        <taxon>Scleractinia</taxon>
        <taxon>Caryophylliina</taxon>
        <taxon>Caryophylliidae</taxon>
        <taxon>Desmophyllum</taxon>
    </lineage>
</organism>
<evidence type="ECO:0000313" key="1">
    <source>
        <dbReference type="EMBL" id="KAJ7391261.1"/>
    </source>
</evidence>
<comment type="caution">
    <text evidence="1">The sequence shown here is derived from an EMBL/GenBank/DDBJ whole genome shotgun (WGS) entry which is preliminary data.</text>
</comment>
<dbReference type="OrthoDB" id="5985687at2759"/>
<protein>
    <submittedName>
        <fullName evidence="1">Coiled-coil domain-containing protein 58</fullName>
    </submittedName>
</protein>
<accession>A0A9X0A0K6</accession>
<evidence type="ECO:0000313" key="2">
    <source>
        <dbReference type="Proteomes" id="UP001163046"/>
    </source>
</evidence>
<gene>
    <name evidence="1" type="primary">CCDC58_2</name>
    <name evidence="1" type="ORF">OS493_019392</name>
</gene>
<dbReference type="EMBL" id="MU825407">
    <property type="protein sequence ID" value="KAJ7391261.1"/>
    <property type="molecule type" value="Genomic_DNA"/>
</dbReference>
<reference evidence="1" key="1">
    <citation type="submission" date="2023-01" db="EMBL/GenBank/DDBJ databases">
        <title>Genome assembly of the deep-sea coral Lophelia pertusa.</title>
        <authorList>
            <person name="Herrera S."/>
            <person name="Cordes E."/>
        </authorList>
    </citation>
    <scope>NUCLEOTIDE SEQUENCE</scope>
    <source>
        <strain evidence="1">USNM1676648</strain>
        <tissue evidence="1">Polyp</tissue>
    </source>
</reference>
<dbReference type="Proteomes" id="UP001163046">
    <property type="component" value="Unassembled WGS sequence"/>
</dbReference>
<dbReference type="AlphaFoldDB" id="A0A9X0A0K6"/>
<proteinExistence type="predicted"/>
<sequence length="136" mass="15575">MASRSSLVAASTEAAFEAFWVEFTQNGFNVPEGLIFLLRNFTLKHGETPKDGRARFYRRLWCLLWYGTQQTLGANVGGQPTYVFPPTLKRVVRNIIHGELVDRPDPTHTRVYKINIGDLANAKWPTVKNNRKQKKK</sequence>
<keyword evidence="2" id="KW-1185">Reference proteome</keyword>